<organism evidence="1">
    <name type="scientific">Burkholderia pseudomallei 1710a</name>
    <dbReference type="NCBI Taxonomy" id="320371"/>
    <lineage>
        <taxon>Bacteria</taxon>
        <taxon>Pseudomonadati</taxon>
        <taxon>Pseudomonadota</taxon>
        <taxon>Betaproteobacteria</taxon>
        <taxon>Burkholderiales</taxon>
        <taxon>Burkholderiaceae</taxon>
        <taxon>Burkholderia</taxon>
        <taxon>pseudomallei group</taxon>
    </lineage>
</organism>
<protein>
    <submittedName>
        <fullName evidence="1">Phage integrase</fullName>
    </submittedName>
</protein>
<dbReference type="Proteomes" id="UP000001812">
    <property type="component" value="Chromosome II"/>
</dbReference>
<dbReference type="HOGENOM" id="CLU_2697566_0_0_4"/>
<dbReference type="EMBL" id="CM000833">
    <property type="protein sequence ID" value="EET03545.1"/>
    <property type="molecule type" value="Genomic_DNA"/>
</dbReference>
<reference evidence="1" key="1">
    <citation type="submission" date="2009-05" db="EMBL/GenBank/DDBJ databases">
        <authorList>
            <person name="Harkins D.M."/>
            <person name="DeShazer D."/>
            <person name="Woods D.E."/>
            <person name="Brinkac L.M."/>
            <person name="Brown K.A."/>
            <person name="Hung G.C."/>
            <person name="Tuanyok A."/>
            <person name="Zhang B."/>
            <person name="Nierman W.C."/>
        </authorList>
    </citation>
    <scope>NUCLEOTIDE SEQUENCE [LARGE SCALE GENOMIC DNA]</scope>
    <source>
        <strain evidence="1">1710a</strain>
    </source>
</reference>
<name>A0A0E1VRK6_BURPE</name>
<proteinExistence type="predicted"/>
<dbReference type="AlphaFoldDB" id="A0A0E1VRK6"/>
<evidence type="ECO:0000313" key="1">
    <source>
        <dbReference type="EMBL" id="EET03545.1"/>
    </source>
</evidence>
<sequence>MPGCEQAVIGRPRGARTRASLSGLVRWCVAERGVALSSMRVDDCEAYKALLAAPGERFRPPVARTSGRWRRTK</sequence>
<gene>
    <name evidence="1" type="ORF">BURPS1710A_A0790</name>
</gene>
<accession>A0A0E1VRK6</accession>